<comment type="pathway">
    <text evidence="1 12">Purine metabolism; guanine degradation; xanthine from guanine: step 1/1.</text>
</comment>
<dbReference type="GO" id="GO:0043605">
    <property type="term" value="P:amide catabolic process"/>
    <property type="evidence" value="ECO:0007669"/>
    <property type="project" value="Ensembl"/>
</dbReference>
<dbReference type="PANTHER" id="PTHR11271">
    <property type="entry name" value="GUANINE DEAMINASE"/>
    <property type="match status" value="1"/>
</dbReference>
<dbReference type="PANTHER" id="PTHR11271:SF6">
    <property type="entry name" value="GUANINE DEAMINASE"/>
    <property type="match status" value="1"/>
</dbReference>
<dbReference type="GO" id="GO:0046055">
    <property type="term" value="P:dGMP catabolic process"/>
    <property type="evidence" value="ECO:0007669"/>
    <property type="project" value="Ensembl"/>
</dbReference>
<evidence type="ECO:0000256" key="4">
    <source>
        <dbReference type="ARBA" id="ARBA00012781"/>
    </source>
</evidence>
<dbReference type="SUPFAM" id="SSF51556">
    <property type="entry name" value="Metallo-dependent hydrolases"/>
    <property type="match status" value="1"/>
</dbReference>
<evidence type="ECO:0000256" key="7">
    <source>
        <dbReference type="ARBA" id="ARBA00022723"/>
    </source>
</evidence>
<dbReference type="InterPro" id="IPR006680">
    <property type="entry name" value="Amidohydro-rel"/>
</dbReference>
<dbReference type="GO" id="GO:0008892">
    <property type="term" value="F:guanine deaminase activity"/>
    <property type="evidence" value="ECO:0007669"/>
    <property type="project" value="UniProtKB-UniRule"/>
</dbReference>
<dbReference type="SUPFAM" id="SSF51338">
    <property type="entry name" value="Composite domain of metallo-dependent hydrolases"/>
    <property type="match status" value="1"/>
</dbReference>
<comment type="function">
    <text evidence="10 12">Catalyzes the hydrolytic deamination of guanine, producing xanthine and ammonia.</text>
</comment>
<evidence type="ECO:0000256" key="1">
    <source>
        <dbReference type="ARBA" id="ARBA00004984"/>
    </source>
</evidence>
<proteinExistence type="inferred from homology"/>
<dbReference type="InterPro" id="IPR014311">
    <property type="entry name" value="Guanine_deaminase"/>
</dbReference>
<comment type="similarity">
    <text evidence="2 12">Belongs to the metallo-dependent hydrolases superfamily. ATZ/TRZ family.</text>
</comment>
<evidence type="ECO:0000313" key="15">
    <source>
        <dbReference type="Proteomes" id="UP000694392"/>
    </source>
</evidence>
<dbReference type="FunFam" id="3.20.20.140:FF:000021">
    <property type="entry name" value="Guanine deaminase"/>
    <property type="match status" value="1"/>
</dbReference>
<dbReference type="InterPro" id="IPR011059">
    <property type="entry name" value="Metal-dep_hydrolase_composite"/>
</dbReference>
<dbReference type="GO" id="GO:0008270">
    <property type="term" value="F:zinc ion binding"/>
    <property type="evidence" value="ECO:0007669"/>
    <property type="project" value="UniProtKB-UniRule"/>
</dbReference>
<keyword evidence="9 12" id="KW-0862">Zinc</keyword>
<dbReference type="InterPro" id="IPR032466">
    <property type="entry name" value="Metal_Hydrolase"/>
</dbReference>
<dbReference type="GO" id="GO:0046038">
    <property type="term" value="P:GMP catabolic process"/>
    <property type="evidence" value="ECO:0007669"/>
    <property type="project" value="Ensembl"/>
</dbReference>
<dbReference type="GO" id="GO:0000255">
    <property type="term" value="P:allantoin metabolic process"/>
    <property type="evidence" value="ECO:0007669"/>
    <property type="project" value="Ensembl"/>
</dbReference>
<dbReference type="Ensembl" id="ENSSPUT00000020007.1">
    <property type="protein sequence ID" value="ENSSPUP00000018782.1"/>
    <property type="gene ID" value="ENSSPUG00000014481.1"/>
</dbReference>
<comment type="cofactor">
    <cofactor evidence="12">
        <name>Zn(2+)</name>
        <dbReference type="ChEBI" id="CHEBI:29105"/>
    </cofactor>
    <text evidence="12">Binds 1 zinc ion per subunit.</text>
</comment>
<gene>
    <name evidence="14" type="primary">GDA</name>
</gene>
<name>A0A8D0L9K6_SPHPU</name>
<dbReference type="Gene3D" id="2.30.40.10">
    <property type="entry name" value="Urease, subunit C, domain 1"/>
    <property type="match status" value="1"/>
</dbReference>
<dbReference type="GeneTree" id="ENSGT00390000017130"/>
<dbReference type="Pfam" id="PF01979">
    <property type="entry name" value="Amidohydro_1"/>
    <property type="match status" value="1"/>
</dbReference>
<dbReference type="Proteomes" id="UP000694392">
    <property type="component" value="Unplaced"/>
</dbReference>
<evidence type="ECO:0000256" key="11">
    <source>
        <dbReference type="ARBA" id="ARBA00083147"/>
    </source>
</evidence>
<keyword evidence="7 12" id="KW-0479">Metal-binding</keyword>
<evidence type="ECO:0000256" key="10">
    <source>
        <dbReference type="ARBA" id="ARBA00056079"/>
    </source>
</evidence>
<sequence length="443" mass="49241">IPPARPNPSLAHLFKGTFMHSSRSSPMDILHGHLLGVDEDGKIVFLEQADQQEKLAKKWGFKPSDIRELSNNEFFMPGLVDTHIHAPQYSFAGSRVDLPLLQWLNTYTFPTEARFKDNDVAEEVYTRVVRRTLKNGTTTACYFATIHTDTALLLAEIIDKFGQRAFVGKVCMDINDCVPEYKETTANTVKEMESMLFDCFQYPRVHPVVTPRFGPSCTEELLSSLGDLAKAQDIHVQSHISENVGEIELVEKMFPTYKNYTDLYDKNKLLTNKTVMAHGCYLSDEELKLFSLRGAAISHCPNSNFSLCSGLLNVPKVLKYSVKLGLGTDVAGGYSSSMLDAIRKTMIVSNSLYITKASETALTLKEVFRLATLGGSQALGLDDVIGNFEVGKEFDALLINAKASDSIWIYANILLCFMVSGDDRNIEEVYVAGKHVVPFSSSV</sequence>
<feature type="domain" description="Amidohydrolase-related" evidence="13">
    <location>
        <begin position="75"/>
        <end position="436"/>
    </location>
</feature>
<evidence type="ECO:0000256" key="8">
    <source>
        <dbReference type="ARBA" id="ARBA00022801"/>
    </source>
</evidence>
<evidence type="ECO:0000256" key="5">
    <source>
        <dbReference type="ARBA" id="ARBA00014514"/>
    </source>
</evidence>
<dbReference type="Gene3D" id="3.20.20.140">
    <property type="entry name" value="Metal-dependent hydrolases"/>
    <property type="match status" value="1"/>
</dbReference>
<dbReference type="GO" id="GO:0005829">
    <property type="term" value="C:cytosol"/>
    <property type="evidence" value="ECO:0007669"/>
    <property type="project" value="Ensembl"/>
</dbReference>
<evidence type="ECO:0000256" key="2">
    <source>
        <dbReference type="ARBA" id="ARBA00006745"/>
    </source>
</evidence>
<evidence type="ECO:0000259" key="13">
    <source>
        <dbReference type="Pfam" id="PF01979"/>
    </source>
</evidence>
<reference evidence="14" key="2">
    <citation type="submission" date="2025-09" db="UniProtKB">
        <authorList>
            <consortium name="Ensembl"/>
        </authorList>
    </citation>
    <scope>IDENTIFICATION</scope>
</reference>
<evidence type="ECO:0000313" key="14">
    <source>
        <dbReference type="Ensembl" id="ENSSPUP00000018782.1"/>
    </source>
</evidence>
<keyword evidence="6" id="KW-0597">Phosphoprotein</keyword>
<dbReference type="GO" id="GO:0006147">
    <property type="term" value="P:guanine catabolic process"/>
    <property type="evidence" value="ECO:0007669"/>
    <property type="project" value="UniProtKB-UniRule"/>
</dbReference>
<evidence type="ECO:0000256" key="9">
    <source>
        <dbReference type="ARBA" id="ARBA00022833"/>
    </source>
</evidence>
<dbReference type="UniPathway" id="UPA00603">
    <property type="reaction ID" value="UER00660"/>
</dbReference>
<dbReference type="GO" id="GO:0006161">
    <property type="term" value="P:deoxyguanosine catabolic process"/>
    <property type="evidence" value="ECO:0007669"/>
    <property type="project" value="Ensembl"/>
</dbReference>
<dbReference type="AlphaFoldDB" id="A0A8D0L9K6"/>
<dbReference type="NCBIfam" id="TIGR02967">
    <property type="entry name" value="guan_deamin"/>
    <property type="match status" value="1"/>
</dbReference>
<comment type="subunit">
    <text evidence="3">Homodimer.</text>
</comment>
<comment type="catalytic activity">
    <reaction evidence="12">
        <text>guanine + H2O + H(+) = xanthine + NH4(+)</text>
        <dbReference type="Rhea" id="RHEA:14665"/>
        <dbReference type="ChEBI" id="CHEBI:15377"/>
        <dbReference type="ChEBI" id="CHEBI:15378"/>
        <dbReference type="ChEBI" id="CHEBI:16235"/>
        <dbReference type="ChEBI" id="CHEBI:17712"/>
        <dbReference type="ChEBI" id="CHEBI:28938"/>
        <dbReference type="EC" id="3.5.4.3"/>
    </reaction>
</comment>
<keyword evidence="8 12" id="KW-0378">Hydrolase</keyword>
<evidence type="ECO:0000256" key="3">
    <source>
        <dbReference type="ARBA" id="ARBA00011738"/>
    </source>
</evidence>
<protein>
    <recommendedName>
        <fullName evidence="5 12">Guanine deaminase</fullName>
        <shortName evidence="12">Guanase</shortName>
        <ecNumber evidence="4 12">3.5.4.3</ecNumber>
    </recommendedName>
    <alternativeName>
        <fullName evidence="11 12">Guanine aminohydrolase</fullName>
    </alternativeName>
</protein>
<dbReference type="EC" id="3.5.4.3" evidence="4 12"/>
<dbReference type="OMA" id="CVHMNDS"/>
<accession>A0A8D0L9K6</accession>
<organism evidence="14 15">
    <name type="scientific">Sphenodon punctatus</name>
    <name type="common">Tuatara</name>
    <name type="synonym">Hatteria punctata</name>
    <dbReference type="NCBI Taxonomy" id="8508"/>
    <lineage>
        <taxon>Eukaryota</taxon>
        <taxon>Metazoa</taxon>
        <taxon>Chordata</taxon>
        <taxon>Craniata</taxon>
        <taxon>Vertebrata</taxon>
        <taxon>Euteleostomi</taxon>
        <taxon>Lepidosauria</taxon>
        <taxon>Sphenodontia</taxon>
        <taxon>Sphenodontidae</taxon>
        <taxon>Sphenodon</taxon>
    </lineage>
</organism>
<reference evidence="14" key="1">
    <citation type="submission" date="2025-08" db="UniProtKB">
        <authorList>
            <consortium name="Ensembl"/>
        </authorList>
    </citation>
    <scope>IDENTIFICATION</scope>
</reference>
<keyword evidence="15" id="KW-1185">Reference proteome</keyword>
<dbReference type="InterPro" id="IPR051607">
    <property type="entry name" value="Metallo-dep_hydrolases"/>
</dbReference>
<evidence type="ECO:0000256" key="6">
    <source>
        <dbReference type="ARBA" id="ARBA00022553"/>
    </source>
</evidence>
<evidence type="ECO:0000256" key="12">
    <source>
        <dbReference type="RuleBase" id="RU366009"/>
    </source>
</evidence>